<dbReference type="AlphaFoldDB" id="A0AAP0KZS8"/>
<name>A0AAP0KZS8_9MAGN</name>
<keyword evidence="1" id="KW-0862">Zinc</keyword>
<dbReference type="GO" id="GO:0043565">
    <property type="term" value="F:sequence-specific DNA binding"/>
    <property type="evidence" value="ECO:0007669"/>
    <property type="project" value="InterPro"/>
</dbReference>
<keyword evidence="1" id="KW-0479">Metal-binding</keyword>
<dbReference type="InterPro" id="IPR000679">
    <property type="entry name" value="Znf_GATA"/>
</dbReference>
<evidence type="ECO:0000259" key="2">
    <source>
        <dbReference type="PROSITE" id="PS50114"/>
    </source>
</evidence>
<dbReference type="SMART" id="SM00401">
    <property type="entry name" value="ZnF_GATA"/>
    <property type="match status" value="1"/>
</dbReference>
<evidence type="ECO:0000313" key="4">
    <source>
        <dbReference type="Proteomes" id="UP001420932"/>
    </source>
</evidence>
<dbReference type="PANTHER" id="PTHR14241">
    <property type="entry name" value="INTERFERON-INDUCED PROTEIN 44"/>
    <property type="match status" value="1"/>
</dbReference>
<organism evidence="3 4">
    <name type="scientific">Stephania yunnanensis</name>
    <dbReference type="NCBI Taxonomy" id="152371"/>
    <lineage>
        <taxon>Eukaryota</taxon>
        <taxon>Viridiplantae</taxon>
        <taxon>Streptophyta</taxon>
        <taxon>Embryophyta</taxon>
        <taxon>Tracheophyta</taxon>
        <taxon>Spermatophyta</taxon>
        <taxon>Magnoliopsida</taxon>
        <taxon>Ranunculales</taxon>
        <taxon>Menispermaceae</taxon>
        <taxon>Menispermoideae</taxon>
        <taxon>Cissampelideae</taxon>
        <taxon>Stephania</taxon>
    </lineage>
</organism>
<feature type="domain" description="GATA-type" evidence="2">
    <location>
        <begin position="367"/>
        <end position="403"/>
    </location>
</feature>
<dbReference type="EMBL" id="JBBNAF010000003">
    <property type="protein sequence ID" value="KAK9161671.1"/>
    <property type="molecule type" value="Genomic_DNA"/>
</dbReference>
<dbReference type="PANTHER" id="PTHR14241:SF24">
    <property type="entry name" value="G DOMAIN-CONTAINING PROTEIN"/>
    <property type="match status" value="1"/>
</dbReference>
<proteinExistence type="predicted"/>
<dbReference type="SUPFAM" id="SSF57716">
    <property type="entry name" value="Glucocorticoid receptor-like (DNA-binding domain)"/>
    <property type="match status" value="1"/>
</dbReference>
<dbReference type="PROSITE" id="PS50114">
    <property type="entry name" value="GATA_ZN_FINGER_2"/>
    <property type="match status" value="1"/>
</dbReference>
<keyword evidence="1" id="KW-0863">Zinc-finger</keyword>
<reference evidence="3 4" key="1">
    <citation type="submission" date="2024-01" db="EMBL/GenBank/DDBJ databases">
        <title>Genome assemblies of Stephania.</title>
        <authorList>
            <person name="Yang L."/>
        </authorList>
    </citation>
    <scope>NUCLEOTIDE SEQUENCE [LARGE SCALE GENOMIC DNA]</scope>
    <source>
        <strain evidence="3">YNDBR</strain>
        <tissue evidence="3">Leaf</tissue>
    </source>
</reference>
<dbReference type="Gene3D" id="3.40.50.300">
    <property type="entry name" value="P-loop containing nucleotide triphosphate hydrolases"/>
    <property type="match status" value="1"/>
</dbReference>
<dbReference type="CDD" id="cd00202">
    <property type="entry name" value="ZnF_GATA"/>
    <property type="match status" value="1"/>
</dbReference>
<keyword evidence="4" id="KW-1185">Reference proteome</keyword>
<gene>
    <name evidence="3" type="ORF">Syun_008012</name>
</gene>
<dbReference type="InterPro" id="IPR013088">
    <property type="entry name" value="Znf_NHR/GATA"/>
</dbReference>
<evidence type="ECO:0000313" key="3">
    <source>
        <dbReference type="EMBL" id="KAK9161671.1"/>
    </source>
</evidence>
<dbReference type="PROSITE" id="PS00344">
    <property type="entry name" value="GATA_ZN_FINGER_1"/>
    <property type="match status" value="1"/>
</dbReference>
<dbReference type="GO" id="GO:0008270">
    <property type="term" value="F:zinc ion binding"/>
    <property type="evidence" value="ECO:0007669"/>
    <property type="project" value="UniProtKB-KW"/>
</dbReference>
<dbReference type="Pfam" id="PF00320">
    <property type="entry name" value="GATA"/>
    <property type="match status" value="1"/>
</dbReference>
<accession>A0AAP0KZS8</accession>
<evidence type="ECO:0000256" key="1">
    <source>
        <dbReference type="PROSITE-ProRule" id="PRU00094"/>
    </source>
</evidence>
<dbReference type="InterPro" id="IPR027417">
    <property type="entry name" value="P-loop_NTPase"/>
</dbReference>
<dbReference type="GO" id="GO:0006355">
    <property type="term" value="P:regulation of DNA-templated transcription"/>
    <property type="evidence" value="ECO:0007669"/>
    <property type="project" value="InterPro"/>
</dbReference>
<dbReference type="SUPFAM" id="SSF52540">
    <property type="entry name" value="P-loop containing nucleoside triphosphate hydrolases"/>
    <property type="match status" value="2"/>
</dbReference>
<dbReference type="Gene3D" id="3.30.50.10">
    <property type="entry name" value="Erythroid Transcription Factor GATA-1, subunit A"/>
    <property type="match status" value="1"/>
</dbReference>
<dbReference type="Proteomes" id="UP001420932">
    <property type="component" value="Unassembled WGS sequence"/>
</dbReference>
<sequence length="466" mass="51770">MQAMCDEDDDDNRSAYRWWRSIEESNQVSDLTKIDLSNLKNLTPRVKVLRELERLGSLAREGLEELRHKLLCYRSGDFWVPNGGIAKNNMKIPPIVTLVLVGFSGSGKSSLINLMYSVLGRSGLIPFARTSEKPSDYTTFFLEEHNVLRSVRSGFCVYDSRGLSYDRVGEGLGMVNRWMVDGIRHQQICEARTVGSTLCSSRYVKRRVNCVVVVASVAEIYKALMSGDSKPLEATRELFCSPSIRKCNENPILILTHGDQLSVEERLDGRVKICEFLGTSETAGTYDVVCLTEHGLLAEELDPVTAYALTEALYRALVFSDRTHYSLLILLVSSLLSAGWIVEIEFKDCEESKFLILNICSEGSGPDEGKKSCSDCQTTKTPLWRGGPAGPKSLCNACGIRYRKKRRALLGLNKTTSDHKKKEGINKKDRSAAAIGMSLKLRLLSMGEEEQAAVLLMALSCGSVYS</sequence>
<protein>
    <recommendedName>
        <fullName evidence="2">GATA-type domain-containing protein</fullName>
    </recommendedName>
</protein>
<comment type="caution">
    <text evidence="3">The sequence shown here is derived from an EMBL/GenBank/DDBJ whole genome shotgun (WGS) entry which is preliminary data.</text>
</comment>